<proteinExistence type="predicted"/>
<protein>
    <submittedName>
        <fullName evidence="2">XapX domain-containing protein</fullName>
    </submittedName>
</protein>
<dbReference type="RefSeq" id="WP_366923671.1">
    <property type="nucleotide sequence ID" value="NZ_CP121694.1"/>
</dbReference>
<keyword evidence="1" id="KW-0472">Membrane</keyword>
<dbReference type="EMBL" id="CP121694">
    <property type="protein sequence ID" value="WRO20793.1"/>
    <property type="molecule type" value="Genomic_DNA"/>
</dbReference>
<name>A0AAU0UJK8_9FIRM</name>
<reference evidence="2 3" key="1">
    <citation type="submission" date="2023-04" db="EMBL/GenBank/DDBJ databases">
        <authorList>
            <person name="Hsu D."/>
        </authorList>
    </citation>
    <scope>NUCLEOTIDE SEQUENCE [LARGE SCALE GENOMIC DNA]</scope>
    <source>
        <strain evidence="2 3">MK1</strain>
    </source>
</reference>
<accession>A0AAU0UJK8</accession>
<keyword evidence="1" id="KW-0812">Transmembrane</keyword>
<keyword evidence="3" id="KW-1185">Reference proteome</keyword>
<dbReference type="Proteomes" id="UP001329915">
    <property type="component" value="Chromosome"/>
</dbReference>
<dbReference type="NCBIfam" id="TIGR03510">
    <property type="entry name" value="XapX"/>
    <property type="match status" value="1"/>
</dbReference>
<feature type="transmembrane region" description="Helical" evidence="1">
    <location>
        <begin position="5"/>
        <end position="23"/>
    </location>
</feature>
<feature type="transmembrane region" description="Helical" evidence="1">
    <location>
        <begin position="29"/>
        <end position="47"/>
    </location>
</feature>
<keyword evidence="1" id="KW-1133">Transmembrane helix</keyword>
<dbReference type="InterPro" id="IPR020017">
    <property type="entry name" value="XapX_domain"/>
</dbReference>
<dbReference type="AlphaFoldDB" id="A0AAU0UJK8"/>
<dbReference type="KEGG" id="dbc:MFMK1_000583"/>
<sequence>MWQIIFSAVTGMVVGLLFAILRLPVPAPPTVAGVMGIVGIFLGYLVGKRFLP</sequence>
<organism evidence="2 3">
    <name type="scientific">Metallumcola ferriviriculae</name>
    <dbReference type="NCBI Taxonomy" id="3039180"/>
    <lineage>
        <taxon>Bacteria</taxon>
        <taxon>Bacillati</taxon>
        <taxon>Bacillota</taxon>
        <taxon>Clostridia</taxon>
        <taxon>Neomoorellales</taxon>
        <taxon>Desulfitibacteraceae</taxon>
        <taxon>Metallumcola</taxon>
    </lineage>
</organism>
<evidence type="ECO:0000256" key="1">
    <source>
        <dbReference type="SAM" id="Phobius"/>
    </source>
</evidence>
<gene>
    <name evidence="2" type="ORF">MFMK1_000583</name>
</gene>
<evidence type="ECO:0000313" key="2">
    <source>
        <dbReference type="EMBL" id="WRO20793.1"/>
    </source>
</evidence>
<evidence type="ECO:0000313" key="3">
    <source>
        <dbReference type="Proteomes" id="UP001329915"/>
    </source>
</evidence>